<dbReference type="EMBL" id="JAAALK010000287">
    <property type="protein sequence ID" value="KAG8057441.1"/>
    <property type="molecule type" value="Genomic_DNA"/>
</dbReference>
<dbReference type="AlphaFoldDB" id="A0A8J5SGB0"/>
<sequence>MEGLIPFVFRVIKKRRKRPGGCSYDRLHSSGGERRDRESSAGGGAYQSQSCRFPVRSPANDEVEFSRYDGDRWRASREGLAGEVSSPAGRNGRGLSRSLRFSSMRVLACVSGA</sequence>
<reference evidence="2" key="2">
    <citation type="submission" date="2021-02" db="EMBL/GenBank/DDBJ databases">
        <authorList>
            <person name="Kimball J.A."/>
            <person name="Haas M.W."/>
            <person name="Macchietto M."/>
            <person name="Kono T."/>
            <person name="Duquette J."/>
            <person name="Shao M."/>
        </authorList>
    </citation>
    <scope>NUCLEOTIDE SEQUENCE</scope>
    <source>
        <tissue evidence="2">Fresh leaf tissue</tissue>
    </source>
</reference>
<gene>
    <name evidence="2" type="ORF">GUJ93_ZPchr0002g23225</name>
</gene>
<proteinExistence type="predicted"/>
<feature type="compositionally biased region" description="Basic and acidic residues" evidence="1">
    <location>
        <begin position="25"/>
        <end position="39"/>
    </location>
</feature>
<dbReference type="Proteomes" id="UP000729402">
    <property type="component" value="Unassembled WGS sequence"/>
</dbReference>
<reference evidence="2" key="1">
    <citation type="journal article" date="2021" name="bioRxiv">
        <title>Whole Genome Assembly and Annotation of Northern Wild Rice, Zizania palustris L., Supports a Whole Genome Duplication in the Zizania Genus.</title>
        <authorList>
            <person name="Haas M."/>
            <person name="Kono T."/>
            <person name="Macchietto M."/>
            <person name="Millas R."/>
            <person name="McGilp L."/>
            <person name="Shao M."/>
            <person name="Duquette J."/>
            <person name="Hirsch C.N."/>
            <person name="Kimball J."/>
        </authorList>
    </citation>
    <scope>NUCLEOTIDE SEQUENCE</scope>
    <source>
        <tissue evidence="2">Fresh leaf tissue</tissue>
    </source>
</reference>
<evidence type="ECO:0000313" key="3">
    <source>
        <dbReference type="Proteomes" id="UP000729402"/>
    </source>
</evidence>
<dbReference type="OrthoDB" id="664786at2759"/>
<dbReference type="PANTHER" id="PTHR35485">
    <property type="entry name" value="OS01G0888900 PROTEIN"/>
    <property type="match status" value="1"/>
</dbReference>
<evidence type="ECO:0000313" key="2">
    <source>
        <dbReference type="EMBL" id="KAG8057441.1"/>
    </source>
</evidence>
<feature type="region of interest" description="Disordered" evidence="1">
    <location>
        <begin position="16"/>
        <end position="58"/>
    </location>
</feature>
<accession>A0A8J5SGB0</accession>
<organism evidence="2 3">
    <name type="scientific">Zizania palustris</name>
    <name type="common">Northern wild rice</name>
    <dbReference type="NCBI Taxonomy" id="103762"/>
    <lineage>
        <taxon>Eukaryota</taxon>
        <taxon>Viridiplantae</taxon>
        <taxon>Streptophyta</taxon>
        <taxon>Embryophyta</taxon>
        <taxon>Tracheophyta</taxon>
        <taxon>Spermatophyta</taxon>
        <taxon>Magnoliopsida</taxon>
        <taxon>Liliopsida</taxon>
        <taxon>Poales</taxon>
        <taxon>Poaceae</taxon>
        <taxon>BOP clade</taxon>
        <taxon>Oryzoideae</taxon>
        <taxon>Oryzeae</taxon>
        <taxon>Zizaniinae</taxon>
        <taxon>Zizania</taxon>
    </lineage>
</organism>
<name>A0A8J5SGB0_ZIZPA</name>
<dbReference type="PANTHER" id="PTHR35485:SF9">
    <property type="entry name" value="OS09G0518750 PROTEIN"/>
    <property type="match status" value="1"/>
</dbReference>
<comment type="caution">
    <text evidence="2">The sequence shown here is derived from an EMBL/GenBank/DDBJ whole genome shotgun (WGS) entry which is preliminary data.</text>
</comment>
<protein>
    <submittedName>
        <fullName evidence="2">Uncharacterized protein</fullName>
    </submittedName>
</protein>
<keyword evidence="3" id="KW-1185">Reference proteome</keyword>
<evidence type="ECO:0000256" key="1">
    <source>
        <dbReference type="SAM" id="MobiDB-lite"/>
    </source>
</evidence>